<evidence type="ECO:0000256" key="6">
    <source>
        <dbReference type="ARBA" id="ARBA00022840"/>
    </source>
</evidence>
<evidence type="ECO:0000256" key="4">
    <source>
        <dbReference type="ARBA" id="ARBA00017143"/>
    </source>
</evidence>
<protein>
    <recommendedName>
        <fullName evidence="4">Midasin</fullName>
    </recommendedName>
    <alternativeName>
        <fullName evidence="9">MIDAS-containing protein</fullName>
    </alternativeName>
</protein>
<feature type="compositionally biased region" description="Basic and acidic residues" evidence="10">
    <location>
        <begin position="5360"/>
        <end position="5380"/>
    </location>
</feature>
<feature type="compositionally biased region" description="Polar residues" evidence="10">
    <location>
        <begin position="5614"/>
        <end position="5625"/>
    </location>
</feature>
<feature type="compositionally biased region" description="Basic and acidic residues" evidence="10">
    <location>
        <begin position="1"/>
        <end position="23"/>
    </location>
</feature>
<reference evidence="12 13" key="1">
    <citation type="journal article" date="2006" name="Science">
        <title>Phytophthora genome sequences uncover evolutionary origins and mechanisms of pathogenesis.</title>
        <authorList>
            <person name="Tyler B.M."/>
            <person name="Tripathy S."/>
            <person name="Zhang X."/>
            <person name="Dehal P."/>
            <person name="Jiang R.H."/>
            <person name="Aerts A."/>
            <person name="Arredondo F.D."/>
            <person name="Baxter L."/>
            <person name="Bensasson D."/>
            <person name="Beynon J.L."/>
            <person name="Chapman J."/>
            <person name="Damasceno C.M."/>
            <person name="Dorrance A.E."/>
            <person name="Dou D."/>
            <person name="Dickerman A.W."/>
            <person name="Dubchak I.L."/>
            <person name="Garbelotto M."/>
            <person name="Gijzen M."/>
            <person name="Gordon S.G."/>
            <person name="Govers F."/>
            <person name="Grunwald N.J."/>
            <person name="Huang W."/>
            <person name="Ivors K.L."/>
            <person name="Jones R.W."/>
            <person name="Kamoun S."/>
            <person name="Krampis K."/>
            <person name="Lamour K.H."/>
            <person name="Lee M.K."/>
            <person name="McDonald W.H."/>
            <person name="Medina M."/>
            <person name="Meijer H.J."/>
            <person name="Nordberg E.K."/>
            <person name="Maclean D.J."/>
            <person name="Ospina-Giraldo M.D."/>
            <person name="Morris P.F."/>
            <person name="Phuntumart V."/>
            <person name="Putnam N.H."/>
            <person name="Rash S."/>
            <person name="Rose J.K."/>
            <person name="Sakihama Y."/>
            <person name="Salamov A.A."/>
            <person name="Savidor A."/>
            <person name="Scheuring C.F."/>
            <person name="Smith B.M."/>
            <person name="Sobral B.W."/>
            <person name="Terry A."/>
            <person name="Torto-Alalibo T.A."/>
            <person name="Win J."/>
            <person name="Xu Z."/>
            <person name="Zhang H."/>
            <person name="Grigoriev I.V."/>
            <person name="Rokhsar D.S."/>
            <person name="Boore J.L."/>
        </authorList>
    </citation>
    <scope>NUCLEOTIDE SEQUENCE [LARGE SCALE GENOMIC DNA]</scope>
    <source>
        <strain evidence="12 13">P6497</strain>
    </source>
</reference>
<feature type="compositionally biased region" description="Basic and acidic residues" evidence="10">
    <location>
        <begin position="5328"/>
        <end position="5353"/>
    </location>
</feature>
<feature type="compositionally biased region" description="Low complexity" evidence="10">
    <location>
        <begin position="5585"/>
        <end position="5606"/>
    </location>
</feature>
<keyword evidence="7" id="KW-0143">Chaperone</keyword>
<dbReference type="InterPro" id="IPR002035">
    <property type="entry name" value="VWF_A"/>
</dbReference>
<dbReference type="Pfam" id="PF07728">
    <property type="entry name" value="AAA_5"/>
    <property type="match status" value="8"/>
</dbReference>
<feature type="compositionally biased region" description="Acidic residues" evidence="10">
    <location>
        <begin position="5429"/>
        <end position="5508"/>
    </location>
</feature>
<feature type="region of interest" description="Disordered" evidence="10">
    <location>
        <begin position="802"/>
        <end position="826"/>
    </location>
</feature>
<feature type="compositionally biased region" description="Acidic residues" evidence="10">
    <location>
        <begin position="5563"/>
        <end position="5584"/>
    </location>
</feature>
<dbReference type="GO" id="GO:0016887">
    <property type="term" value="F:ATP hydrolysis activity"/>
    <property type="evidence" value="ECO:0007669"/>
    <property type="project" value="InterPro"/>
</dbReference>
<dbReference type="EMBL" id="JH159155">
    <property type="protein sequence ID" value="EGZ16046.1"/>
    <property type="molecule type" value="Genomic_DNA"/>
</dbReference>
<evidence type="ECO:0000256" key="10">
    <source>
        <dbReference type="SAM" id="MobiDB-lite"/>
    </source>
</evidence>
<dbReference type="FunCoup" id="G4ZMS6">
    <property type="interactions" value="161"/>
</dbReference>
<dbReference type="STRING" id="1094619.G4ZMS6"/>
<organism evidence="12 13">
    <name type="scientific">Phytophthora sojae (strain P6497)</name>
    <name type="common">Soybean stem and root rot agent</name>
    <name type="synonym">Phytophthora megasperma f. sp. glycines</name>
    <dbReference type="NCBI Taxonomy" id="1094619"/>
    <lineage>
        <taxon>Eukaryota</taxon>
        <taxon>Sar</taxon>
        <taxon>Stramenopiles</taxon>
        <taxon>Oomycota</taxon>
        <taxon>Peronosporomycetes</taxon>
        <taxon>Peronosporales</taxon>
        <taxon>Peronosporaceae</taxon>
        <taxon>Phytophthora</taxon>
    </lineage>
</organism>
<dbReference type="InterPro" id="IPR003593">
    <property type="entry name" value="AAA+_ATPase"/>
</dbReference>
<dbReference type="FunFam" id="3.40.50.300:FF:000582">
    <property type="entry name" value="Midasin"/>
    <property type="match status" value="1"/>
</dbReference>
<dbReference type="Gene3D" id="3.40.50.300">
    <property type="entry name" value="P-loop containing nucleotide triphosphate hydrolases"/>
    <property type="match status" value="7"/>
</dbReference>
<feature type="compositionally biased region" description="Acidic residues" evidence="10">
    <location>
        <begin position="5519"/>
        <end position="5548"/>
    </location>
</feature>
<dbReference type="SUPFAM" id="SSF52540">
    <property type="entry name" value="P-loop containing nucleoside triphosphate hydrolases"/>
    <property type="match status" value="6"/>
</dbReference>
<dbReference type="FunFam" id="3.40.50.300:FF:006166">
    <property type="entry name" value="Midasin, putative"/>
    <property type="match status" value="1"/>
</dbReference>
<dbReference type="GO" id="GO:0005654">
    <property type="term" value="C:nucleoplasm"/>
    <property type="evidence" value="ECO:0007669"/>
    <property type="project" value="UniProtKB-SubCell"/>
</dbReference>
<dbReference type="InterPro" id="IPR048617">
    <property type="entry name" value="MDN1_AAA_lid_4"/>
</dbReference>
<dbReference type="PROSITE" id="PS50234">
    <property type="entry name" value="VWFA"/>
    <property type="match status" value="1"/>
</dbReference>
<dbReference type="Pfam" id="PF17867">
    <property type="entry name" value="AAA_lid_7"/>
    <property type="match status" value="3"/>
</dbReference>
<evidence type="ECO:0000256" key="3">
    <source>
        <dbReference type="ARBA" id="ARBA00007188"/>
    </source>
</evidence>
<evidence type="ECO:0000256" key="8">
    <source>
        <dbReference type="ARBA" id="ARBA00023242"/>
    </source>
</evidence>
<dbReference type="FunFam" id="3.40.50.300:FF:001384">
    <property type="entry name" value="Midasin"/>
    <property type="match status" value="1"/>
</dbReference>
<dbReference type="GO" id="GO:0005524">
    <property type="term" value="F:ATP binding"/>
    <property type="evidence" value="ECO:0007669"/>
    <property type="project" value="UniProtKB-KW"/>
</dbReference>
<evidence type="ECO:0000256" key="7">
    <source>
        <dbReference type="ARBA" id="ARBA00023186"/>
    </source>
</evidence>
<dbReference type="CDD" id="cd00009">
    <property type="entry name" value="AAA"/>
    <property type="match status" value="1"/>
</dbReference>
<feature type="domain" description="VWFA" evidence="11">
    <location>
        <begin position="5947"/>
        <end position="6154"/>
    </location>
</feature>
<comment type="similarity">
    <text evidence="3">Belongs to the midasin family.</text>
</comment>
<dbReference type="Proteomes" id="UP000002640">
    <property type="component" value="Unassembled WGS sequence"/>
</dbReference>
<evidence type="ECO:0000313" key="13">
    <source>
        <dbReference type="Proteomes" id="UP000002640"/>
    </source>
</evidence>
<dbReference type="InterPro" id="IPR041190">
    <property type="entry name" value="Midasin_AAA_lid_5"/>
</dbReference>
<dbReference type="FunFam" id="3.40.50.300:FF:000142">
    <property type="entry name" value="Midasin"/>
    <property type="match status" value="1"/>
</dbReference>
<dbReference type="InterPro" id="IPR040848">
    <property type="entry name" value="AAA_lid_7"/>
</dbReference>
<dbReference type="InterPro" id="IPR027417">
    <property type="entry name" value="P-loop_NTPase"/>
</dbReference>
<feature type="region of interest" description="Disordered" evidence="10">
    <location>
        <begin position="2378"/>
        <end position="2397"/>
    </location>
</feature>
<gene>
    <name evidence="12" type="ORF">PHYSODRAFT_263134</name>
</gene>
<feature type="region of interest" description="Disordered" evidence="10">
    <location>
        <begin position="1"/>
        <end position="27"/>
    </location>
</feature>
<feature type="region of interest" description="Disordered" evidence="10">
    <location>
        <begin position="5196"/>
        <end position="5806"/>
    </location>
</feature>
<feature type="compositionally biased region" description="Basic and acidic residues" evidence="10">
    <location>
        <begin position="5626"/>
        <end position="5679"/>
    </location>
</feature>
<dbReference type="RefSeq" id="XP_009529795.1">
    <property type="nucleotide sequence ID" value="XM_009531500.1"/>
</dbReference>
<dbReference type="Pfam" id="PF17865">
    <property type="entry name" value="AAA_lid_5"/>
    <property type="match status" value="1"/>
</dbReference>
<keyword evidence="6" id="KW-0067">ATP-binding</keyword>
<evidence type="ECO:0000256" key="9">
    <source>
        <dbReference type="ARBA" id="ARBA00077000"/>
    </source>
</evidence>
<dbReference type="Gene3D" id="3.40.50.410">
    <property type="entry name" value="von Willebrand factor, type A domain"/>
    <property type="match status" value="1"/>
</dbReference>
<feature type="region of interest" description="Disordered" evidence="10">
    <location>
        <begin position="4519"/>
        <end position="4539"/>
    </location>
</feature>
<dbReference type="Pfam" id="PF21108">
    <property type="entry name" value="MDN1_4th"/>
    <property type="match status" value="1"/>
</dbReference>
<evidence type="ECO:0000313" key="12">
    <source>
        <dbReference type="EMBL" id="EGZ16046.1"/>
    </source>
</evidence>
<proteinExistence type="inferred from homology"/>
<sequence>MADVDGHDATRAAASDQHDDAAEQRQVSVGRLRTGLRQLLAAARSSTDNNLQHHPALQALEPTVEEHAVVTQLQALAACLVHRELRVLVVKHLRPFLLDLMVRLTDPALALYEQEQEQYRECADSMKRSELLAATLAELLTYLPATSTLAQQYFETAPCFFTFADVVAAQKQQSDETLARLRRIAKTAFLLLRARPTELTTLWNWTPFFPLGFHDDARVRWYAARATALVLRMGNAQRNDFLKGLGVGEDAALSGDSPAVRQIELDLHSEDATRQEQLIELSVHQEQDDSDVAESQPVPFHDSLQNIFGVVIPTSKLHQQRQVSSDAAVATEPLVPTPSTKRNLQSLAIALGLKRPILVAGPGGCGKTATIRELARLSGNGDMVELHLDDQIDSKTLLGSYVCTDVPGEFTWQPGALTTAVLAGRWVVIEDIDRAPFEVLAALMPLLETREMVLPGRGELLVAHSNFQIFGTTTHGHQMPKGFQESVWTSVGVAPLADSEIEQIMLTRFVKIPRQVVSKIMTTYNAVSGNASEEVGGPVQLWKETRRNYGRDFCLRDLLKWCKRIYRFCYYAAGTSQENASSSHDYITEDERMRIVVEALDVFCAGIRDPKTRLHSACALAAIWEVQAEKIEYYLEQHKPHVAFSTHEVEFGRVHLPTLSQQAQLEQGDKPATSSVVMTGHVLRLLEKMAAIVATCEPALLIGETGCGKTTIIQHMAAAMGQRLVVQNLNIQSDSSDLVGGFKPVEIHLLARPLYMDFVDLFTATFSQKSNAGFLNVVRIALEHKDWRKLVKGMRKAIQMATSKLQSSSGGTGRNEEDSEAAVSNKMATPGASTSVLVSRWDTFEAELIRFERQKEQAESHFAFSFVEGVLVKALREGHWVLLDEINLASSDTLERISTLLEHETSAFSLTERGDVEVIRPHPNFRLFGAMNPSTDVGKKDLPPSLRNRFTEIYVDECVNPSDLQMVVHHQFKEIAGALVPETVEFYLEARKQAELRLSDGARHKPRYSLRTLSQALHITRILIQRGYGTSRAMFEGFCSSFCTQLEMESRQYLEKLIKNTFAKTIRAKELKRSPPCPGGSKQTSEFVLVSSYWVRKGDFQPPRDDSLPDPVTSRRKFVLTKSVEENLRHVSRAALIGKYPVLLQGPTSAGKTSLIGYLAARIGQKCVRINNHEHTDIQEYMGSYVSDSNGKLAFKEGVLVEAVRKGWWIILDELNLAPSEVLEALNRLLDDNRELFLPETQETVKPHPKFMLFATQNPPGLYGGRKVLSRAFRNRFLEIQVDEVASSELQTILQERSSLPPSYCGILIDIMRQLQLVRQQSSVFAGKSGFITTRDLLRWAERRPATKQALAEEGYCLLAERLRKDEEKQVVKQVLEKKCNVKIDLDALYYSGKPRESNLLNENGEIEQETVWGTKEQFERVQAMVEQAIEEAATGKTSSGEPKSAGNAAGLEKISVTKSLRRLFALVGRCLQNEEPVLLVGETGCGKTTVCQLYSLLFSQPLHILNCHQHTETSDFLGCLRPVRGKEKTAHELEEALIDFLAVADGCIDEQEVEKRRADVKSEGVAAMLVKYESARSSVLDSDFAQQKELVERIDVLKRRFQSIFEWADGPLVESMKNGDLILIDEVNLAEDAVLERLNSVLEPSRTLLLAEKGGDQVEEIVAHSKWRVMATMNPGGDFGKRELSPALRNRFTEIWVPAISDLDDIATIICDRLVGPRGIAAPPRALPAASAGLSTLCDPILSFVKTFNEANGGVGGCGAVTLRDILSWINFITSVVKKQNDNSSVTVTAWTAFVQGAALSILDGLGLGSDKALHTALKAREEAYRYLLALVPDDDQIVKQKVIDSLNVTSLSVDNNIDELNSFSSEKATEGSFGISPFLIPRGPDPVLRKPAFSLKAPTTMSNLYRVLRAMQVSRPIILEGSPGVGKTSLISALAAASGHRLVRINLSEQTDISDLFGSDLPAASSPTDETDDNSSKPSQGGGSSGMFEWCDGVFLRALKAGDWVLLDELNLASQSVLEGLNSCLDHRGSVYIPELDREFECPPTFRVFAAQNPLRQGGGRKGLPKSFLNRFTRVFVETLHEQDLIHIASSMYPTLHCAVTETSMSDSALVGQTLLERMIGFNRAVHEDTMVNCRYARLGAPWEFNLRDVFRFCDLLKQQAQLVSNAEHQLQALSYYVNFIYVERMRSARDRELISRRFEEFFGVKPMDLSAVSLRMSAGFVEIGNALLKRREDMQIGRVAPPVFNFLLKPMEALVHCVNMSWPALLVGPPASGKTSSVRLLAALSGNTLHELGMSAGTDATELLGCFEQVDVGRKLRDIKKKIQVVYEKVLQQMMLFSASTGVSQKKKAATLKKANRLSSTWWALITREKCYSENASPRSRDSSGKARKSKKLPKGHLDDVVVDLMKDIVAMLQKTEADSEEMQTKLAGLLNDIDSVVQLSKSKSIASCFEWVDGTLIQAMGKGEWVLLDNVNFCSSSVLDRLNSLMETGGEMLINECGIINGKLRVIKPHKNFRMFLAMDAQYGEVSRAMRNRCVEIALAEEDSPRLDLIKIPLACGIPGFALSQAFQAAHERVVTKLGEFMVGAKYGRINRRHLENWSLLASAELSRGMSPLNAIAESFQRVYGNGLLAQLGLSQEVLELFLRAFQTSHENSQRQRVLPMIACPSTVVLCQQSENFELQRDVAYLEHLIVSSQKPGDDNAMDLQLSWLSPEIHVSSGENAAVTDGDSNPDAWLKCVASRCKRGETVYSQRALEEARNHLSSKSFFGHDGDNNTLAVTLAPFALRHIVAVASTCNHGDGPLAADRLHFALEKITRGASGNADTLRSVELLARFLQSVTKTELYTDISRKIEEVAGHLTALLGDSAAVPPVPVYLAANHAISLRLQSLIAERALTAPSVKTELDSVWESMMVAQRQLELLDGVEWLKFCEQEQYLQVDTLFAAASSKTNKRKTNKGRQEINLNKLSVLQQSYAVHKYHADRSDVENELIFLVHPLLSAFNTFLGAFVQDFPNLVMDSEFAETFQAVLRDRFEFSIQLRVQVFEWTHFLIHWQWLKKSLLRLAKLIEEQPALSAPWKSSWSDLLDMSQRMQETIEKLIGCGSRKNVLWKKGGHSLLPSNADLWKAEYLLNRLATTFMQVNSSSFSAVSVGASEGSTDGRVDVLALLFGGVASMEAAMKSGKLDVSSLFYVDVEARKEVLHALCAFSYLAQEQTRGKSGSERSKRQPHALMAEELFKLPGVLLMKLREKQADITALISKKTLYLSEIEDNADSHVDLLSEEDSRIGKDAPILLFDMKESALLMDRMVTFQLSPLLEHALARQELQAITELMRVLNKYRLFKSDLSQDRYAVVVKAISKVLTLLEGIIEELLRLGLRDPACFYAYQDIVWCGHKFVSLDAMSEEQPDQAVVELDKFTAVVQSHLNGVLFGFHQFLRCNSFNQVDLISLEVFDTRKKLRKANKRLPAVSTDVADHAQVIAGYPRLFQAVQSAVVLKSIAEVDLEESMCPTSEAQMRAARLEKIKNHFSTEQTEAGKTMPNTSFSFVRELFVATVLAFESTFQNNSAAQWKEIQSLLHQFADTPLTFDTKAQATLLKALRSSTDSTFVSLVDPLVAPLLTTVAREAQLTQDDRNIVARAIGESMVTLGLWRFALLLPSSPVDPVTKPLVKKENLLNRLAMLTMHDAASSSINRLNPSPSASAEDVENASRSMRELYSQVMEVSAFAIQRYQPNKLHRDGGVIETVELEMKPVPTSVFGELFRDLLRFNATVMPAEKLAALLSTVRSSKLSQQRKRELLRELEMFQQTSESFLAQLSKKFGECFKDILEPVAAAIYCVKEGVALVTWSLYQQLKEASLKEKQKETLALSLVQFPSALNVNTVDQSWRGIQLMLQTVGTLGTSIMFGGGVANKRKVEVALLDVALAKMEFLFRETVMTSRTNRNVDSQAVDTALSSSKTLFDLFLTKWQEQKEREEQKRKEEEELFKYKVRQLDLETEEELLEKEYREQFPDYSGRDFQAFLSPEQAAAANTNADALPNAADMDVLITDKIMQRLCETHVKLYAETSNSKIAITKDEIVSTFARAFSLAVKLRKSLNATASTSIESAVASSGVLAASLVQARLGSNVGTKKGAVPSFNSLSSDYIRGIDFHRDPLVKEVVLVAEPLQRLMVKVQSLLAQWPDHAILQQIVLIADRIRNFEISSPLVRTLTGVELLLRKAQEWEMYAAKAYSISEELGALSALVTRWRKLELYSWPHLLYVKEKQHRFAAQKTWINMYSLLTAQFESDSGMSDEGAMIPANPQNLQWLHLNHLSKWLFTPLCENRADAQALSDAARETVEKQREFMSRLFETLDAYIRSCPIGQYETRLLVVYSFCAQLFMELWSPSEHHESSNGFASKSSKYALANMLYHLYRYYGQHLGYLERQWSGMKAPIQRKLVEFVKICRWDEQTYYSLAESAEKSHRKLMKFVRDYDAVLTVSMQTVIDASTDSGITKEGGFVGIQSTKAELAGLDDGVVVPKDVEHNEDEDAITASAEGEASEKADKKTKLLNEEDSQDAGKPPALRLNHTSAPLIEYEDDATLQLSSYAAKLPTLSKRIAKYTQKHILSLEQIERRQQVRDLCEDLCETIFYRMAKLQKATGLPKGAKKKALIDLLSELKTQGMAYHRLQLPAEQQQIQQLFELDVPDVENCIHVDELEAAVDSESLSASTSARGPEDKKKRGKKKGKQPGGAHQSKPAEETLAKNTPMWLWQRADGYYYRFLGQLGSLRYSAVTSFSHDLSSSETERMSGYAENMLFTMLQQRQILHATSLSHEKLVDGLATLKLLKQFKTNYLSSNSDAEAAIDPRAASEWQAFQQTSVVSLRQTLRELEISVVQILQQSSENVSVVLDVRQLFQRIFELCDAIQNSFADCAGLTKSLGVPAIPHRAVNASEDAGGDAAIVAFARPSKRVYGVSPVVAKSSEALETQKLPVAVEVLKSNAARFSEIQTLLSNTSVAFGTVTSPSCFEAFLVEYAGIVRDDRKFAKTLAKSSSLQSVDEKTFEPESAQAMATFSEHYDKLVETVLVSIQDLTKISKDAQEAAKSSEEDEEEQSLRDQLATLSTMVKDSRVNHIASQLAKLLEMLQYQYVQLADTQSTEWRSVFLKSLSLLECFEPSLVDVRGISRQLLVDFLVAHKSVMKLDFVLVRIFRNLFQHGFCRTDEEKNDEEGDGGAGKMQFQDDVEGTGMGEGEGKKDVSDEIEDEEQLLGLQGDQQEEPEPPADQKPEDTGLEMQNDFEGTMQDVPDEEKDEQDENEDDEEELDREMGEFDQDDENVVDEKMWGEDSDDDEDNIDKEKEKFEEDSKVEGEALEDEVRGKDGDEEEKNDSNKKEDDKQKPQLDQSDDKGADDEGGGEDGEDGEDGDDDEKMEEVNDDFEDKYEDHHDVDPTEREEGHGEDEAEEEHGDELPEDMQLDNDGEDGDDDGDAEVDNPDDENIDKLDDADDETAEDAEEEETAGADEDEDAEEEKEEEQLDNAVQLGGGGLEDEPEQAEEKEEEDAEQPEAPENADEEEQAASTVAGTQSKDGQDELEADEQEDEDQEMEDADAQEQQEQSNDDNSNSQAQKQSSSNDQDAKQEWKPQSQVESNPDQEQPREKRRDRREPNPYRNAQEAKEHWKKRVEMVDRTEEEKEQDNKNSEKQEKAAEMTTAEFVDDDEEMEDAEHALAAADENQVMNQPRTEEEEDNDVEKKEEEDTNPGNGATAMEVDEEEEEKKEKSTEEREQKDTPKPVKQEPKPESATDDDSTKKEEQKLDELEMKPENATEGGEHELLDEEADHALPSRLRDLDLTNSMQDQDEGDEAEARAVKLLTPDEVAALRDELDSFIANWSSQAEQERGADLWAKYTALTAGASQRLCEQLRLVLEPMLRAKLEGDFRTGKRINMRKVIPYIASQFRKDKIWLRRTRPSKRQYQVMLAIDDSESMADNHAGRLALEALATLCKGMTQLEVGELSVVKFGQELELLHAFDTPFTDDAGSRLIGRFGFQQKKTNMVQTLDTILQLLETAKQSSAASSSTVEFTQIVFLISDGRFDSDGRVRIRKQIETALERQQLIVLLIVDQGAAETEGSSNQQQTSILDTQSVTFEKGKVRMVPYLENYPFPYYVLLPTSAMLPEILSDSLRQWFEMLQAKS</sequence>
<dbReference type="GO" id="GO:0000055">
    <property type="term" value="P:ribosomal large subunit export from nucleus"/>
    <property type="evidence" value="ECO:0007669"/>
    <property type="project" value="TreeGrafter"/>
</dbReference>
<dbReference type="InterPro" id="IPR036465">
    <property type="entry name" value="vWFA_dom_sf"/>
</dbReference>
<feature type="compositionally biased region" description="Acidic residues" evidence="10">
    <location>
        <begin position="5381"/>
        <end position="5413"/>
    </location>
</feature>
<evidence type="ECO:0000256" key="5">
    <source>
        <dbReference type="ARBA" id="ARBA00022741"/>
    </source>
</evidence>
<dbReference type="InParanoid" id="G4ZMS6"/>
<feature type="region of interest" description="Disordered" evidence="10">
    <location>
        <begin position="4698"/>
        <end position="4734"/>
    </location>
</feature>
<name>G4ZMS6_PHYSP</name>
<dbReference type="SMART" id="SM00382">
    <property type="entry name" value="AAA"/>
    <property type="match status" value="5"/>
</dbReference>
<dbReference type="KEGG" id="psoj:PHYSODRAFT_263134"/>
<dbReference type="GO" id="GO:0005730">
    <property type="term" value="C:nucleolus"/>
    <property type="evidence" value="ECO:0007669"/>
    <property type="project" value="UniProtKB-SubCell"/>
</dbReference>
<feature type="compositionally biased region" description="Basic and acidic residues" evidence="10">
    <location>
        <begin position="5414"/>
        <end position="5428"/>
    </location>
</feature>
<dbReference type="GeneID" id="20639467"/>
<dbReference type="FunFam" id="3.40.50.410:FF:000092">
    <property type="entry name" value="Midasin"/>
    <property type="match status" value="1"/>
</dbReference>
<dbReference type="PANTHER" id="PTHR48103">
    <property type="entry name" value="MIDASIN-RELATED"/>
    <property type="match status" value="1"/>
</dbReference>
<keyword evidence="5" id="KW-0547">Nucleotide-binding</keyword>
<dbReference type="FunFam" id="3.40.50.300:FF:001368">
    <property type="entry name" value="Midasin"/>
    <property type="match status" value="1"/>
</dbReference>
<dbReference type="InterPro" id="IPR011704">
    <property type="entry name" value="ATPase_dyneun-rel_AAA"/>
</dbReference>
<feature type="compositionally biased region" description="Acidic residues" evidence="10">
    <location>
        <begin position="5278"/>
        <end position="5310"/>
    </location>
</feature>
<feature type="compositionally biased region" description="Acidic residues" evidence="10">
    <location>
        <begin position="5686"/>
        <end position="5695"/>
    </location>
</feature>
<evidence type="ECO:0000256" key="2">
    <source>
        <dbReference type="ARBA" id="ARBA00004642"/>
    </source>
</evidence>
<dbReference type="GO" id="GO:0000027">
    <property type="term" value="P:ribosomal large subunit assembly"/>
    <property type="evidence" value="ECO:0007669"/>
    <property type="project" value="TreeGrafter"/>
</dbReference>
<feature type="compositionally biased region" description="Basic and acidic residues" evidence="10">
    <location>
        <begin position="5748"/>
        <end position="5804"/>
    </location>
</feature>
<dbReference type="OMA" id="ILEQWHR"/>
<keyword evidence="8" id="KW-0539">Nucleus</keyword>
<keyword evidence="13" id="KW-1185">Reference proteome</keyword>
<dbReference type="GO" id="GO:0030687">
    <property type="term" value="C:preribosome, large subunit precursor"/>
    <property type="evidence" value="ECO:0007669"/>
    <property type="project" value="TreeGrafter"/>
</dbReference>
<feature type="region of interest" description="Disordered" evidence="10">
    <location>
        <begin position="1960"/>
        <end position="1986"/>
    </location>
</feature>
<feature type="compositionally biased region" description="Acidic residues" evidence="10">
    <location>
        <begin position="5318"/>
        <end position="5327"/>
    </location>
</feature>
<comment type="subcellular location">
    <subcellularLocation>
        <location evidence="1">Nucleus</location>
        <location evidence="1">Nucleolus</location>
    </subcellularLocation>
    <subcellularLocation>
        <location evidence="2">Nucleus</location>
        <location evidence="2">Nucleoplasm</location>
    </subcellularLocation>
</comment>
<dbReference type="PANTHER" id="PTHR48103:SF2">
    <property type="entry name" value="MIDASIN"/>
    <property type="match status" value="1"/>
</dbReference>
<dbReference type="SUPFAM" id="SSF53300">
    <property type="entry name" value="vWA-like"/>
    <property type="match status" value="1"/>
</dbReference>
<accession>G4ZMS6</accession>
<evidence type="ECO:0000259" key="11">
    <source>
        <dbReference type="PROSITE" id="PS50234"/>
    </source>
</evidence>
<evidence type="ECO:0000256" key="1">
    <source>
        <dbReference type="ARBA" id="ARBA00004604"/>
    </source>
</evidence>